<accession>A0ABW2NBS5</accession>
<reference evidence="3" key="1">
    <citation type="journal article" date="2019" name="Int. J. Syst. Evol. Microbiol.">
        <title>The Global Catalogue of Microorganisms (GCM) 10K type strain sequencing project: providing services to taxonomists for standard genome sequencing and annotation.</title>
        <authorList>
            <consortium name="The Broad Institute Genomics Platform"/>
            <consortium name="The Broad Institute Genome Sequencing Center for Infectious Disease"/>
            <person name="Wu L."/>
            <person name="Ma J."/>
        </authorList>
    </citation>
    <scope>NUCLEOTIDE SEQUENCE [LARGE SCALE GENOMIC DNA]</scope>
    <source>
        <strain evidence="3">FCH27</strain>
    </source>
</reference>
<proteinExistence type="predicted"/>
<evidence type="ECO:0000313" key="3">
    <source>
        <dbReference type="Proteomes" id="UP001596524"/>
    </source>
</evidence>
<keyword evidence="3" id="KW-1185">Reference proteome</keyword>
<evidence type="ECO:0000313" key="2">
    <source>
        <dbReference type="EMBL" id="MFC7363536.1"/>
    </source>
</evidence>
<keyword evidence="1" id="KW-0472">Membrane</keyword>
<organism evidence="2 3">
    <name type="scientific">Nocardioides astragali</name>
    <dbReference type="NCBI Taxonomy" id="1776736"/>
    <lineage>
        <taxon>Bacteria</taxon>
        <taxon>Bacillati</taxon>
        <taxon>Actinomycetota</taxon>
        <taxon>Actinomycetes</taxon>
        <taxon>Propionibacteriales</taxon>
        <taxon>Nocardioidaceae</taxon>
        <taxon>Nocardioides</taxon>
    </lineage>
</organism>
<feature type="transmembrane region" description="Helical" evidence="1">
    <location>
        <begin position="94"/>
        <end position="126"/>
    </location>
</feature>
<dbReference type="EMBL" id="JBHTCH010000031">
    <property type="protein sequence ID" value="MFC7363536.1"/>
    <property type="molecule type" value="Genomic_DNA"/>
</dbReference>
<comment type="caution">
    <text evidence="2">The sequence shown here is derived from an EMBL/GenBank/DDBJ whole genome shotgun (WGS) entry which is preliminary data.</text>
</comment>
<keyword evidence="1" id="KW-1133">Transmembrane helix</keyword>
<name>A0ABW2NBS5_9ACTN</name>
<dbReference type="RefSeq" id="WP_255893151.1">
    <property type="nucleotide sequence ID" value="NZ_JAFMZM010000009.1"/>
</dbReference>
<evidence type="ECO:0000256" key="1">
    <source>
        <dbReference type="SAM" id="Phobius"/>
    </source>
</evidence>
<gene>
    <name evidence="2" type="ORF">ACFQO6_24915</name>
</gene>
<dbReference type="Proteomes" id="UP001596524">
    <property type="component" value="Unassembled WGS sequence"/>
</dbReference>
<protein>
    <recommendedName>
        <fullName evidence="4">DUF4342 domain-containing protein</fullName>
    </recommendedName>
</protein>
<evidence type="ECO:0008006" key="4">
    <source>
        <dbReference type="Google" id="ProtNLM"/>
    </source>
</evidence>
<sequence>MSAIAADARADVSPAPPDLSAALGNFFDALLTYGAGKLSRHVDEGLVGLERAMVSRGPFERAVYEAGKAHLRGKNPVWAGAKGAWAGATVPQRFVAVAILVLLVLLAPIPLLLVIIGLLIAALVAASRAAKASS</sequence>
<keyword evidence="1" id="KW-0812">Transmembrane</keyword>